<feature type="transmembrane region" description="Helical" evidence="2">
    <location>
        <begin position="1921"/>
        <end position="1940"/>
    </location>
</feature>
<keyword evidence="7" id="KW-1185">Reference proteome</keyword>
<feature type="region of interest" description="Disordered" evidence="1">
    <location>
        <begin position="1199"/>
        <end position="1218"/>
    </location>
</feature>
<keyword evidence="2" id="KW-0812">Transmembrane</keyword>
<reference evidence="6" key="1">
    <citation type="submission" date="2022-06" db="EMBL/GenBank/DDBJ databases">
        <title>Genome public.</title>
        <authorList>
            <person name="Sun Q."/>
        </authorList>
    </citation>
    <scope>NUCLEOTIDE SEQUENCE</scope>
    <source>
        <strain evidence="6">CWNU-1</strain>
    </source>
</reference>
<feature type="chain" id="PRO_5047018098" evidence="3">
    <location>
        <begin position="25"/>
        <end position="1945"/>
    </location>
</feature>
<keyword evidence="3" id="KW-0732">Signal</keyword>
<dbReference type="Gene3D" id="2.60.40.10">
    <property type="entry name" value="Immunoglobulins"/>
    <property type="match status" value="1"/>
</dbReference>
<evidence type="ECO:0000256" key="2">
    <source>
        <dbReference type="SAM" id="Phobius"/>
    </source>
</evidence>
<feature type="domain" description="DUF7927" evidence="5">
    <location>
        <begin position="1501"/>
        <end position="1630"/>
    </location>
</feature>
<dbReference type="PANTHER" id="PTHR34819:SF3">
    <property type="entry name" value="CELL SURFACE PROTEIN"/>
    <property type="match status" value="1"/>
</dbReference>
<feature type="domain" description="DUF7927" evidence="5">
    <location>
        <begin position="1633"/>
        <end position="1767"/>
    </location>
</feature>
<keyword evidence="2" id="KW-1133">Transmembrane helix</keyword>
<dbReference type="InterPro" id="IPR057687">
    <property type="entry name" value="DUF7927"/>
</dbReference>
<dbReference type="Proteomes" id="UP001431429">
    <property type="component" value="Unassembled WGS sequence"/>
</dbReference>
<dbReference type="InterPro" id="IPR051172">
    <property type="entry name" value="Chlamydia_OmcB"/>
</dbReference>
<comment type="caution">
    <text evidence="6">The sequence shown here is derived from an EMBL/GenBank/DDBJ whole genome shotgun (WGS) entry which is preliminary data.</text>
</comment>
<name>A0ABT0UQP7_9ACTN</name>
<evidence type="ECO:0000313" key="6">
    <source>
        <dbReference type="EMBL" id="MCM2390750.1"/>
    </source>
</evidence>
<dbReference type="RefSeq" id="WP_250921075.1">
    <property type="nucleotide sequence ID" value="NZ_JAMQAW010000025.1"/>
</dbReference>
<feature type="region of interest" description="Disordered" evidence="1">
    <location>
        <begin position="327"/>
        <end position="348"/>
    </location>
</feature>
<gene>
    <name evidence="6" type="ORF">NBG84_21015</name>
</gene>
<dbReference type="NCBIfam" id="TIGR01451">
    <property type="entry name" value="B_ant_repeat"/>
    <property type="match status" value="1"/>
</dbReference>
<dbReference type="PANTHER" id="PTHR34819">
    <property type="entry name" value="LARGE CYSTEINE-RICH PERIPLASMIC PROTEIN OMCB"/>
    <property type="match status" value="1"/>
</dbReference>
<proteinExistence type="predicted"/>
<feature type="domain" description="DUF7927" evidence="5">
    <location>
        <begin position="1372"/>
        <end position="1497"/>
    </location>
</feature>
<dbReference type="Pfam" id="PF25549">
    <property type="entry name" value="DUF7927"/>
    <property type="match status" value="6"/>
</dbReference>
<dbReference type="InterPro" id="IPR047589">
    <property type="entry name" value="DUF11_rpt"/>
</dbReference>
<evidence type="ECO:0000256" key="3">
    <source>
        <dbReference type="SAM" id="SignalP"/>
    </source>
</evidence>
<feature type="region of interest" description="Disordered" evidence="1">
    <location>
        <begin position="1884"/>
        <end position="1916"/>
    </location>
</feature>
<dbReference type="NCBIfam" id="TIGR01167">
    <property type="entry name" value="LPXTG_anchor"/>
    <property type="match status" value="1"/>
</dbReference>
<keyword evidence="2" id="KW-0472">Membrane</keyword>
<dbReference type="Pfam" id="PF17802">
    <property type="entry name" value="SpaA"/>
    <property type="match status" value="1"/>
</dbReference>
<accession>A0ABT0UQP7</accession>
<dbReference type="InterPro" id="IPR013783">
    <property type="entry name" value="Ig-like_fold"/>
</dbReference>
<evidence type="ECO:0000256" key="1">
    <source>
        <dbReference type="SAM" id="MobiDB-lite"/>
    </source>
</evidence>
<feature type="signal peptide" evidence="3">
    <location>
        <begin position="1"/>
        <end position="24"/>
    </location>
</feature>
<evidence type="ECO:0000313" key="7">
    <source>
        <dbReference type="Proteomes" id="UP001431429"/>
    </source>
</evidence>
<evidence type="ECO:0000259" key="4">
    <source>
        <dbReference type="Pfam" id="PF17802"/>
    </source>
</evidence>
<feature type="domain" description="SpaA-like prealbumin fold" evidence="4">
    <location>
        <begin position="981"/>
        <end position="1073"/>
    </location>
</feature>
<dbReference type="InterPro" id="IPR041033">
    <property type="entry name" value="SpaA_PFL_dom_1"/>
</dbReference>
<protein>
    <submittedName>
        <fullName evidence="6">SpaA isopeptide-forming pilin-related protein</fullName>
    </submittedName>
</protein>
<feature type="domain" description="DUF7927" evidence="5">
    <location>
        <begin position="1230"/>
        <end position="1366"/>
    </location>
</feature>
<evidence type="ECO:0000259" key="5">
    <source>
        <dbReference type="Pfam" id="PF25549"/>
    </source>
</evidence>
<dbReference type="EMBL" id="JAMQAW010000025">
    <property type="protein sequence ID" value="MCM2390750.1"/>
    <property type="molecule type" value="Genomic_DNA"/>
</dbReference>
<feature type="domain" description="DUF7927" evidence="5">
    <location>
        <begin position="1099"/>
        <end position="1227"/>
    </location>
</feature>
<feature type="domain" description="DUF7927" evidence="5">
    <location>
        <begin position="1773"/>
        <end position="1898"/>
    </location>
</feature>
<organism evidence="6 7">
    <name type="scientific">Streptomyces albipurpureus</name>
    <dbReference type="NCBI Taxonomy" id="2897419"/>
    <lineage>
        <taxon>Bacteria</taxon>
        <taxon>Bacillati</taxon>
        <taxon>Actinomycetota</taxon>
        <taxon>Actinomycetes</taxon>
        <taxon>Kitasatosporales</taxon>
        <taxon>Streptomycetaceae</taxon>
        <taxon>Streptomyces</taxon>
    </lineage>
</organism>
<sequence length="1945" mass="202299">MTLRSVLALLLAVPILFAYTPAQAAGGTLNVSVEVVSETVRSGQGASFRVQWTCSGSGTCDGAKISVPVPTALASSDAFPGGVPLTVTSQSSLQINGAVVPGAATIVGTAPDQTLVWTFPATVTTGTSDTVSFTLTPPNSVTPDGATITPEVTFAATGTAAVTDSATTTVTSDISLNVAKVKHSPTGVPYVDQQVTYSILVGYDSQIPTTGAPTGYARKMADACSELGTQALENLTVVDTLPTGARFVSATHGGVYDSAANTITWSLGSSIYDTPPYACTPNSGSTTWTGTPLRATAVYPDGEFSADPDPSAVTNSVVATANAWGQSSETLSSDDSTSHALREGAAGASVEKRPGYDFAIGSPLYRTVHTQNNNIYSLSGTSDEPTAGRWTFTDMMPCGLTSPTDENDIDCATPAFVDLQFSADRYLPESQVNWTTNAGSTGSCTIAAGTSMSDTAKRYCDGTNSTTPTPVPAGEWITKIEVDTEIPAFGGGSIFIHGRVSKDVPFSNVDTVYTNPNLDVDRSDVHPWYVTVENCPLENVITFEGGRQYRPYEPQTADSNAGICGYRQVMTNPFTLRPVKSMYDPAIPKGSRPATPAVQTGDVLTVDLAMNRSRWNAGQAVLDASTFTPTVTEYLPAALTMVEDSLQIVPDAGGDAPLVAALGEPDVAVETVDYLGERRKRVTVTFPDAEITSFATLGRTAYVRFQVRVNQGVPAGVYTNNYLLTGAEGGPGVPDTYLQCGQGTLVDADLKPTTDRAAAIGCLASASFNVLPVAGVNTSKTVQGAYDADPIGARGVGATDLSGEAEYAIRVANPGSVDIRNVVAYDMLPRIGDSLILPGAQGARDSAFPVHLTGPVTAPAGATLRYSTSANPCRGDLAGTGGGAVNSAPAGCANDWAATPPGGDYEAVTALRIDFGSRVFAPGDSESAVLAVKAAGPNTTTSADLDGIAWNNTAVAGVEASSGRPILPTEASAVGLQLLPDVAWQKTDSRTGDLLAGSEWTLAPVLKDGEKMPDGWPLTITDCTDAPCSGADQDPAAGQFRLAGIPWGDYTLTETTAPSGHLPLEDPIEVNVDPADVDRGSYLFDLGKIENDPRQGEWTLSKTSDPASGTTVNAGDTITYTLTVANDSQYPVHGIALTDNLSDVLDDATFGSFTDADDGRAVRASDDTITWNVDELAAGATRTVTYTVTVLPDGQRGDNRLGNVLAPTGTTDPDCEDERVSCTEHPVPLLDSWKAVEADRTPVAAGTVLTYTLFFENTGEAPATVESVDLLDHVTDDADVTTEPTSSDGLTAARDGNRITITGEVPAGETYEATYRVTVKADGKRGDDIAANFLLPDDPQNPPVPPTDPVCRPDDAQRPDCTVTPIGRLLTGKTVSADTAPVETGTVLTYTLTFDNQGEAPSAVGHTDILTDVLDDTDLTRDPVASDDALRVSPVTDGSFTVTGELQPGQTVTVTYQMTVKDEADRGNNTADNFLIPTGEQPPSECAEGDANCTVTPLPNVAAVKSSNPESGSTVLADQEITYTLTFTNTGKAAGPVDHSDQLEKVLDDADLTGAPTSSDPALSATSGQDGIIRVTGTLTPGQTVTVKYTVTVKPDGKRGDNRLGNVLAATENTAPQCGEDGVSCTEHPIPEIVDTKSVNPASGTPVVPGQELTYSLTFTNTGKATGAVDKADDLTHVLDDATVTGEPVASDDAFTVSRDGNRIRITGQLKPGQTVTVSYTVKVNPTGKRGDNVLANYLLDPSQKPPTEPVCEPGKGKLPDCTTNPVGDIAPAKSVDPRTGTTVDDGQVLTYTLSFTNTGRGPAPVEYTDHLADVLDDATWAGRITASDGLTVTGPAGNTLLITGTVAPDQTATVTYQVKIKAHDNQGDHHLGNFLTLTGQEPPTECVPENPLCTKNPTDPPATPESEGPGGFLPKTGAQISATVLAAALLLGLGSWMVVRSRRR</sequence>